<gene>
    <name evidence="1" type="ordered locus">TUZN_0862</name>
</gene>
<dbReference type="eggNOG" id="arCOG01205">
    <property type="taxonomic scope" value="Archaea"/>
</dbReference>
<dbReference type="HOGENOM" id="CLU_3039266_0_0_2"/>
<protein>
    <submittedName>
        <fullName evidence="1">DNA polymerase, beta domain protein region</fullName>
    </submittedName>
</protein>
<reference evidence="1 2" key="1">
    <citation type="journal article" date="2011" name="J. Bacteriol.">
        <title>Complete genome sequence of the thermoacidophilic crenarchaeon Thermoproteus uzoniensis 768-20.</title>
        <authorList>
            <person name="Mardanov A.V."/>
            <person name="Gumerov V.M."/>
            <person name="Beletsky A.V."/>
            <person name="Prokofeva M.I."/>
            <person name="Bonch-Osmolovskaya E.A."/>
            <person name="Ravin N.V."/>
            <person name="Skryabin K.G."/>
        </authorList>
    </citation>
    <scope>NUCLEOTIDE SEQUENCE [LARGE SCALE GENOMIC DNA]</scope>
    <source>
        <strain evidence="1 2">768-20</strain>
    </source>
</reference>
<dbReference type="EMBL" id="CP002590">
    <property type="protein sequence ID" value="AEA12347.1"/>
    <property type="molecule type" value="Genomic_DNA"/>
</dbReference>
<dbReference type="KEGG" id="tuz:TUZN_0862"/>
<dbReference type="AlphaFoldDB" id="F2L5H6"/>
<evidence type="ECO:0000313" key="2">
    <source>
        <dbReference type="Proteomes" id="UP000008138"/>
    </source>
</evidence>
<proteinExistence type="predicted"/>
<evidence type="ECO:0000313" key="1">
    <source>
        <dbReference type="EMBL" id="AEA12347.1"/>
    </source>
</evidence>
<sequence>MLVVTRLASTEEGRIRMRAELGGVLSPYSPVELHVVSPEQFGWYLQFMDAFVEI</sequence>
<accession>F2L5H6</accession>
<organism evidence="1 2">
    <name type="scientific">Thermoproteus uzoniensis (strain 768-20)</name>
    <dbReference type="NCBI Taxonomy" id="999630"/>
    <lineage>
        <taxon>Archaea</taxon>
        <taxon>Thermoproteota</taxon>
        <taxon>Thermoprotei</taxon>
        <taxon>Thermoproteales</taxon>
        <taxon>Thermoproteaceae</taxon>
        <taxon>Thermoproteus</taxon>
    </lineage>
</organism>
<name>F2L5H6_THEU7</name>
<keyword evidence="2" id="KW-1185">Reference proteome</keyword>
<reference key="2">
    <citation type="submission" date="2011-03" db="EMBL/GenBank/DDBJ databases">
        <title>Complete genome sequence of the thermoacidophilic crenarchaeon Thermoproteus uzoniensis 768-20.</title>
        <authorList>
            <person name="Mardanov A.V."/>
            <person name="Gumerov V.M."/>
            <person name="Beletsky A.V."/>
            <person name="Prokofeva M.I."/>
            <person name="Bonch-Osmolovskaya E.A."/>
            <person name="Ravin N.V."/>
            <person name="Skryabin K.G."/>
        </authorList>
    </citation>
    <scope>NUCLEOTIDE SEQUENCE</scope>
    <source>
        <strain>768-20</strain>
    </source>
</reference>
<dbReference type="Proteomes" id="UP000008138">
    <property type="component" value="Chromosome"/>
</dbReference>